<dbReference type="Pfam" id="PF13411">
    <property type="entry name" value="MerR_1"/>
    <property type="match status" value="1"/>
</dbReference>
<dbReference type="OrthoDB" id="5345718at2"/>
<dbReference type="GO" id="GO:0003677">
    <property type="term" value="F:DNA binding"/>
    <property type="evidence" value="ECO:0007669"/>
    <property type="project" value="UniProtKB-KW"/>
</dbReference>
<reference evidence="4 5" key="1">
    <citation type="journal article" date="2017" name="BMC Genomics">
        <title>Comparative genomic and phylogenomic analyses of the Bifidobacteriaceae family.</title>
        <authorList>
            <person name="Lugli G.A."/>
            <person name="Milani C."/>
            <person name="Turroni F."/>
            <person name="Duranti S."/>
            <person name="Mancabelli L."/>
            <person name="Mangifesta M."/>
            <person name="Ferrario C."/>
            <person name="Modesto M."/>
            <person name="Mattarelli P."/>
            <person name="Jiri K."/>
            <person name="van Sinderen D."/>
            <person name="Ventura M."/>
        </authorList>
    </citation>
    <scope>NUCLEOTIDE SEQUENCE [LARGE SCALE GENOMIC DNA]</scope>
    <source>
        <strain evidence="4 5">DSM 24744</strain>
    </source>
</reference>
<evidence type="ECO:0000256" key="1">
    <source>
        <dbReference type="ARBA" id="ARBA00023125"/>
    </source>
</evidence>
<evidence type="ECO:0000256" key="2">
    <source>
        <dbReference type="SAM" id="MobiDB-lite"/>
    </source>
</evidence>
<dbReference type="InterPro" id="IPR000551">
    <property type="entry name" value="MerR-type_HTH_dom"/>
</dbReference>
<organism evidence="4 5">
    <name type="scientific">Pseudoscardovia suis</name>
    <dbReference type="NCBI Taxonomy" id="987063"/>
    <lineage>
        <taxon>Bacteria</taxon>
        <taxon>Bacillati</taxon>
        <taxon>Actinomycetota</taxon>
        <taxon>Actinomycetes</taxon>
        <taxon>Bifidobacteriales</taxon>
        <taxon>Bifidobacteriaceae</taxon>
        <taxon>Pseudoscardovia</taxon>
    </lineage>
</organism>
<dbReference type="NCBIfam" id="NF047375">
    <property type="entry name" value="HeatShock_HspR"/>
    <property type="match status" value="1"/>
</dbReference>
<gene>
    <name evidence="4" type="ORF">PSSU_1142</name>
</gene>
<dbReference type="RefSeq" id="WP_094691493.1">
    <property type="nucleotide sequence ID" value="NZ_MWWQ01000010.1"/>
</dbReference>
<dbReference type="EMBL" id="MWWQ01000010">
    <property type="protein sequence ID" value="OZG51074.1"/>
    <property type="molecule type" value="Genomic_DNA"/>
</dbReference>
<feature type="region of interest" description="Disordered" evidence="2">
    <location>
        <begin position="168"/>
        <end position="208"/>
    </location>
</feature>
<dbReference type="PANTHER" id="PTHR30204">
    <property type="entry name" value="REDOX-CYCLING DRUG-SENSING TRANSCRIPTIONAL ACTIVATOR SOXR"/>
    <property type="match status" value="1"/>
</dbReference>
<dbReference type="AlphaFoldDB" id="A0A261EW23"/>
<dbReference type="PROSITE" id="PS50937">
    <property type="entry name" value="HTH_MERR_2"/>
    <property type="match status" value="1"/>
</dbReference>
<dbReference type="InterPro" id="IPR009061">
    <property type="entry name" value="DNA-bd_dom_put_sf"/>
</dbReference>
<keyword evidence="4" id="KW-0346">Stress response</keyword>
<keyword evidence="1" id="KW-0238">DNA-binding</keyword>
<dbReference type="CDD" id="cd04766">
    <property type="entry name" value="HTH_HspR"/>
    <property type="match status" value="1"/>
</dbReference>
<dbReference type="Proteomes" id="UP000216454">
    <property type="component" value="Unassembled WGS sequence"/>
</dbReference>
<accession>A0A261EW23</accession>
<evidence type="ECO:0000313" key="4">
    <source>
        <dbReference type="EMBL" id="OZG51074.1"/>
    </source>
</evidence>
<feature type="compositionally biased region" description="Acidic residues" evidence="2">
    <location>
        <begin position="168"/>
        <end position="180"/>
    </location>
</feature>
<evidence type="ECO:0000259" key="3">
    <source>
        <dbReference type="PROSITE" id="PS50937"/>
    </source>
</evidence>
<proteinExistence type="predicted"/>
<dbReference type="PANTHER" id="PTHR30204:SF58">
    <property type="entry name" value="HTH-TYPE TRANSCRIPTIONAL REGULATOR YFMP"/>
    <property type="match status" value="1"/>
</dbReference>
<name>A0A261EW23_9BIFI</name>
<evidence type="ECO:0000313" key="5">
    <source>
        <dbReference type="Proteomes" id="UP000216454"/>
    </source>
</evidence>
<dbReference type="InterPro" id="IPR047057">
    <property type="entry name" value="MerR_fam"/>
</dbReference>
<comment type="caution">
    <text evidence="4">The sequence shown here is derived from an EMBL/GenBank/DDBJ whole genome shotgun (WGS) entry which is preliminary data.</text>
</comment>
<dbReference type="SMART" id="SM00422">
    <property type="entry name" value="HTH_MERR"/>
    <property type="match status" value="1"/>
</dbReference>
<dbReference type="SUPFAM" id="SSF46955">
    <property type="entry name" value="Putative DNA-binding domain"/>
    <property type="match status" value="1"/>
</dbReference>
<dbReference type="Gene3D" id="1.10.1660.10">
    <property type="match status" value="1"/>
</dbReference>
<feature type="domain" description="HTH merR-type" evidence="3">
    <location>
        <begin position="41"/>
        <end position="110"/>
    </location>
</feature>
<dbReference type="GO" id="GO:0003700">
    <property type="term" value="F:DNA-binding transcription factor activity"/>
    <property type="evidence" value="ECO:0007669"/>
    <property type="project" value="InterPro"/>
</dbReference>
<keyword evidence="5" id="KW-1185">Reference proteome</keyword>
<protein>
    <submittedName>
        <fullName evidence="4">Heat shock regulatory protein hspR</fullName>
    </submittedName>
</protein>
<dbReference type="PROSITE" id="PS00552">
    <property type="entry name" value="HTH_MERR_1"/>
    <property type="match status" value="1"/>
</dbReference>
<sequence>MTSRVDRQIKKAYLVAAAALVEGRVSLDQMDEAGLNVERPIFTVGQVAQVADIHPQTLRQYDKLNLIVPRRTPGGARRYSLRDVDRLTQAQHLAQDESINLAGIARILQLDEENRQLRRQIARLKRGADSFFAAAVDGEVVEIRRSRRTHSWRRSLFKPLQLTASVEDLDDRDDDEDDDEDVRHVVAPNHGRSPIATVMSEIDEDDDE</sequence>